<dbReference type="GO" id="GO:0016020">
    <property type="term" value="C:membrane"/>
    <property type="evidence" value="ECO:0007669"/>
    <property type="project" value="TreeGrafter"/>
</dbReference>
<reference evidence="4" key="1">
    <citation type="journal article" date="2018" name="Proc. Natl. Acad. Sci. U.S.A.">
        <title>Linking secondary metabolites to gene clusters through genome sequencing of six diverse Aspergillus species.</title>
        <authorList>
            <person name="Kaerboelling I."/>
            <person name="Vesth T.C."/>
            <person name="Frisvad J.C."/>
            <person name="Nybo J.L."/>
            <person name="Theobald S."/>
            <person name="Kuo A."/>
            <person name="Bowyer P."/>
            <person name="Matsuda Y."/>
            <person name="Mondo S."/>
            <person name="Lyhne E.K."/>
            <person name="Kogle M.E."/>
            <person name="Clum A."/>
            <person name="Lipzen A."/>
            <person name="Salamov A."/>
            <person name="Ngan C.Y."/>
            <person name="Daum C."/>
            <person name="Chiniquy J."/>
            <person name="Barry K."/>
            <person name="LaButti K."/>
            <person name="Haridas S."/>
            <person name="Simmons B.A."/>
            <person name="Magnuson J.K."/>
            <person name="Mortensen U.H."/>
            <person name="Larsen T.O."/>
            <person name="Grigoriev I.V."/>
            <person name="Baker S.E."/>
            <person name="Andersen M.R."/>
        </authorList>
    </citation>
    <scope>NUCLEOTIDE SEQUENCE [LARGE SCALE GENOMIC DNA]</scope>
    <source>
        <strain evidence="4">IBT 16806</strain>
    </source>
</reference>
<dbReference type="RefSeq" id="XP_024677987.1">
    <property type="nucleotide sequence ID" value="XM_024822875.1"/>
</dbReference>
<protein>
    <submittedName>
        <fullName evidence="3">P-loop containing nucleoside triphosphate hydrolase protein</fullName>
    </submittedName>
</protein>
<dbReference type="GO" id="GO:0005524">
    <property type="term" value="F:ATP binding"/>
    <property type="evidence" value="ECO:0007669"/>
    <property type="project" value="UniProtKB-KW"/>
</dbReference>
<comment type="caution">
    <text evidence="3">The sequence shown here is derived from an EMBL/GenBank/DDBJ whole genome shotgun (WGS) entry which is preliminary data.</text>
</comment>
<dbReference type="AlphaFoldDB" id="A0A2I1BVI7"/>
<keyword evidence="2" id="KW-0067">ATP-binding</keyword>
<evidence type="ECO:0000313" key="3">
    <source>
        <dbReference type="EMBL" id="PKX89392.1"/>
    </source>
</evidence>
<dbReference type="GeneID" id="36530201"/>
<dbReference type="OMA" id="HIMKADR"/>
<keyword evidence="3" id="KW-0378">Hydrolase</keyword>
<evidence type="ECO:0000256" key="1">
    <source>
        <dbReference type="ARBA" id="ARBA00022741"/>
    </source>
</evidence>
<dbReference type="SUPFAM" id="SSF52540">
    <property type="entry name" value="P-loop containing nucleoside triphosphate hydrolases"/>
    <property type="match status" value="1"/>
</dbReference>
<organism evidence="3 4">
    <name type="scientific">Aspergillus novofumigatus (strain IBT 16806)</name>
    <dbReference type="NCBI Taxonomy" id="1392255"/>
    <lineage>
        <taxon>Eukaryota</taxon>
        <taxon>Fungi</taxon>
        <taxon>Dikarya</taxon>
        <taxon>Ascomycota</taxon>
        <taxon>Pezizomycotina</taxon>
        <taxon>Eurotiomycetes</taxon>
        <taxon>Eurotiomycetidae</taxon>
        <taxon>Eurotiales</taxon>
        <taxon>Aspergillaceae</taxon>
        <taxon>Aspergillus</taxon>
        <taxon>Aspergillus subgen. Fumigati</taxon>
    </lineage>
</organism>
<dbReference type="VEuPathDB" id="FungiDB:P174DRAFT_378910"/>
<dbReference type="GO" id="GO:0042626">
    <property type="term" value="F:ATPase-coupled transmembrane transporter activity"/>
    <property type="evidence" value="ECO:0007669"/>
    <property type="project" value="TreeGrafter"/>
</dbReference>
<proteinExistence type="predicted"/>
<dbReference type="InterPro" id="IPR027417">
    <property type="entry name" value="P-loop_NTPase"/>
</dbReference>
<sequence>MLRPGTILVLDEAASNVDWGTDEVMQRVIREEFANKTIITVAHRLRTILDSDLVVVLSEGRILEAGHPGKLLTSPGHFRLLCSTQGINIDNI</sequence>
<keyword evidence="4" id="KW-1185">Reference proteome</keyword>
<dbReference type="GO" id="GO:0016787">
    <property type="term" value="F:hydrolase activity"/>
    <property type="evidence" value="ECO:0007669"/>
    <property type="project" value="UniProtKB-KW"/>
</dbReference>
<dbReference type="Gene3D" id="3.40.50.300">
    <property type="entry name" value="P-loop containing nucleotide triphosphate hydrolases"/>
    <property type="match status" value="1"/>
</dbReference>
<name>A0A2I1BVI7_ASPN1</name>
<dbReference type="STRING" id="1392255.A0A2I1BVI7"/>
<dbReference type="OrthoDB" id="6500128at2759"/>
<accession>A0A2I1BVI7</accession>
<evidence type="ECO:0000313" key="4">
    <source>
        <dbReference type="Proteomes" id="UP000234474"/>
    </source>
</evidence>
<dbReference type="Proteomes" id="UP000234474">
    <property type="component" value="Unassembled WGS sequence"/>
</dbReference>
<dbReference type="PANTHER" id="PTHR24223">
    <property type="entry name" value="ATP-BINDING CASSETTE SUB-FAMILY C"/>
    <property type="match status" value="1"/>
</dbReference>
<gene>
    <name evidence="3" type="ORF">P174DRAFT_378910</name>
</gene>
<evidence type="ECO:0000256" key="2">
    <source>
        <dbReference type="ARBA" id="ARBA00022840"/>
    </source>
</evidence>
<dbReference type="InterPro" id="IPR050173">
    <property type="entry name" value="ABC_transporter_C-like"/>
</dbReference>
<dbReference type="EMBL" id="MSZS01000010">
    <property type="protein sequence ID" value="PKX89392.1"/>
    <property type="molecule type" value="Genomic_DNA"/>
</dbReference>
<keyword evidence="1" id="KW-0547">Nucleotide-binding</keyword>
<dbReference type="PANTHER" id="PTHR24223:SF269">
    <property type="entry name" value="ABC MULTIDRUG TRANSPORTER (EUROFUNG)-RELATED"/>
    <property type="match status" value="1"/>
</dbReference>